<sequence length="233" mass="26079">MTKLTQPAPPAKGRATSPAEDPLNDAVKMMITAEKRQKMAPELMKSNLRLGTGLLISIILNAGLTWALIQQPRDYFATDSGRLVRLAPTSEPAWSQDDAIAFGSKALMRAFNLDFVHYREQVSSTASLFSEEGHASYIQALTNSNIYDALKRERMNLTGSVGAGVVIRRGRLSDGTWFWTMQYPVRLRLVGQTTSKPEQPFVFEITIQRVDPRQKPVGMEIRQMISRNAPRNL</sequence>
<feature type="region of interest" description="Disordered" evidence="1">
    <location>
        <begin position="1"/>
        <end position="24"/>
    </location>
</feature>
<keyword evidence="2" id="KW-0812">Transmembrane</keyword>
<evidence type="ECO:0000313" key="5">
    <source>
        <dbReference type="EMBL" id="HAT3899809.1"/>
    </source>
</evidence>
<evidence type="ECO:0000256" key="1">
    <source>
        <dbReference type="SAM" id="MobiDB-lite"/>
    </source>
</evidence>
<dbReference type="CDD" id="cd16385">
    <property type="entry name" value="IcmL"/>
    <property type="match status" value="1"/>
</dbReference>
<organism evidence="3">
    <name type="scientific">Citrobacter freundii</name>
    <dbReference type="NCBI Taxonomy" id="546"/>
    <lineage>
        <taxon>Bacteria</taxon>
        <taxon>Pseudomonadati</taxon>
        <taxon>Pseudomonadota</taxon>
        <taxon>Gammaproteobacteria</taxon>
        <taxon>Enterobacterales</taxon>
        <taxon>Enterobacteriaceae</taxon>
        <taxon>Citrobacter</taxon>
        <taxon>Citrobacter freundii complex</taxon>
    </lineage>
</organism>
<proteinExistence type="predicted"/>
<evidence type="ECO:0000313" key="4">
    <source>
        <dbReference type="EMBL" id="EHT9941360.1"/>
    </source>
</evidence>
<protein>
    <submittedName>
        <fullName evidence="3 5">Conjugal transfer protein TraM</fullName>
    </submittedName>
    <submittedName>
        <fullName evidence="4">DotI/IcmL family type IV secretion protein</fullName>
    </submittedName>
</protein>
<geneLocation type="plasmid" evidence="3">
    <name>p112298-KPC</name>
</geneLocation>
<evidence type="ECO:0000256" key="2">
    <source>
        <dbReference type="SAM" id="Phobius"/>
    </source>
</evidence>
<dbReference type="AlphaFoldDB" id="A0A0K2CSC5"/>
<dbReference type="EMBL" id="ABBJDF010000031">
    <property type="protein sequence ID" value="EHT9941360.1"/>
    <property type="molecule type" value="Genomic_DNA"/>
</dbReference>
<dbReference type="InterPro" id="IPR021055">
    <property type="entry name" value="T4BSS_IcmL/DotI"/>
</dbReference>
<evidence type="ECO:0000313" key="3">
    <source>
        <dbReference type="EMBL" id="ALA08786.1"/>
    </source>
</evidence>
<keyword evidence="3" id="KW-0614">Plasmid</keyword>
<reference evidence="4" key="4">
    <citation type="submission" date="2021-07" db="EMBL/GenBank/DDBJ databases">
        <authorList>
            <consortium name="Clinical and Environmental Microbiology Branch: Whole genome sequencing antimicrobial resistance pathogens in the healthcare setting"/>
        </authorList>
    </citation>
    <scope>NUCLEOTIDE SEQUENCE</scope>
    <source>
        <strain evidence="4">2021DK-00049</strain>
    </source>
</reference>
<feature type="transmembrane region" description="Helical" evidence="2">
    <location>
        <begin position="48"/>
        <end position="69"/>
    </location>
</feature>
<dbReference type="EMBL" id="DACSXJ010000037">
    <property type="protein sequence ID" value="HAT3899809.1"/>
    <property type="molecule type" value="Genomic_DNA"/>
</dbReference>
<dbReference type="EMBL" id="KP987215">
    <property type="protein sequence ID" value="ALA08786.1"/>
    <property type="molecule type" value="Genomic_DNA"/>
</dbReference>
<name>A0A0K2CSC5_CITFR</name>
<dbReference type="Pfam" id="PF11393">
    <property type="entry name" value="T4BSS_DotI_IcmL"/>
    <property type="match status" value="1"/>
</dbReference>
<dbReference type="Proteomes" id="UP000855471">
    <property type="component" value="Unassembled WGS sequence"/>
</dbReference>
<reference evidence="5" key="2">
    <citation type="journal article" date="2018" name="Genome Biol.">
        <title>SKESA: strategic k-mer extension for scrupulous assemblies.</title>
        <authorList>
            <person name="Souvorov A."/>
            <person name="Agarwala R."/>
            <person name="Lipman D.J."/>
        </authorList>
    </citation>
    <scope>NUCLEOTIDE SEQUENCE</scope>
    <source>
        <strain evidence="5">O50</strain>
    </source>
</reference>
<reference evidence="3" key="1">
    <citation type="journal article" date="2015" name="J. Antimicrob. Chemother.">
        <title>Coexistence of a novel KPC-2-encoding MDR plasmid and an NDM-1-encoding pNDM-HN380-like plasmid in a clinical isolate of Citrobacter freundii.</title>
        <authorList>
            <person name="Feng J."/>
            <person name="Qiu Y."/>
            <person name="Yin Z."/>
            <person name="Chen W."/>
            <person name="Yang H."/>
            <person name="Yang W."/>
            <person name="Wang J."/>
            <person name="Gao Y."/>
            <person name="Zhou D."/>
        </authorList>
    </citation>
    <scope>NUCLEOTIDE SEQUENCE</scope>
    <source>
        <strain evidence="3">112298</strain>
        <plasmid evidence="3">p112298-KPC</plasmid>
    </source>
</reference>
<keyword evidence="2" id="KW-0472">Membrane</keyword>
<dbReference type="RefSeq" id="WP_048227637.1">
    <property type="nucleotide sequence ID" value="NZ_CM008470.1"/>
</dbReference>
<accession>A0A0K2CSC5</accession>
<reference evidence="5" key="3">
    <citation type="submission" date="2020-09" db="EMBL/GenBank/DDBJ databases">
        <authorList>
            <consortium name="NCBI Pathogen Detection Project"/>
        </authorList>
    </citation>
    <scope>NUCLEOTIDE SEQUENCE</scope>
    <source>
        <strain evidence="5">O50</strain>
    </source>
</reference>
<dbReference type="GeneID" id="87003606"/>
<gene>
    <name evidence="3" type="primary">traM</name>
    <name evidence="5" type="ORF">I9Y29_004291</name>
    <name evidence="4" type="ORF">KY227_004507</name>
    <name evidence="3" type="ORF">p112298KPC_107</name>
</gene>
<keyword evidence="2" id="KW-1133">Transmembrane helix</keyword>